<keyword evidence="2" id="KW-1133">Transmembrane helix</keyword>
<dbReference type="InterPro" id="IPR005133">
    <property type="entry name" value="PhaG_MnhG_YufB"/>
</dbReference>
<feature type="transmembrane region" description="Helical" evidence="2">
    <location>
        <begin position="68"/>
        <end position="89"/>
    </location>
</feature>
<protein>
    <submittedName>
        <fullName evidence="3">Multisubunit potassium/proton antiporter, PhaG subunit</fullName>
    </submittedName>
</protein>
<keyword evidence="2" id="KW-0812">Transmembrane</keyword>
<keyword evidence="2" id="KW-0472">Membrane</keyword>
<dbReference type="PANTHER" id="PTHR34703:SF1">
    <property type="entry name" value="ANTIPORTER SUBUNIT MNHG2-RELATED"/>
    <property type="match status" value="1"/>
</dbReference>
<evidence type="ECO:0000313" key="4">
    <source>
        <dbReference type="Proteomes" id="UP000231644"/>
    </source>
</evidence>
<dbReference type="Proteomes" id="UP000231644">
    <property type="component" value="Unassembled WGS sequence"/>
</dbReference>
<feature type="transmembrane region" description="Helical" evidence="2">
    <location>
        <begin position="12"/>
        <end position="32"/>
    </location>
</feature>
<name>A0A1I1Q6D9_9RHOB</name>
<dbReference type="NCBIfam" id="TIGR01300">
    <property type="entry name" value="CPA3_mnhG_phaG"/>
    <property type="match status" value="1"/>
</dbReference>
<evidence type="ECO:0000313" key="3">
    <source>
        <dbReference type="EMBL" id="SFD17674.1"/>
    </source>
</evidence>
<dbReference type="EMBL" id="FOLX01000003">
    <property type="protein sequence ID" value="SFD17674.1"/>
    <property type="molecule type" value="Genomic_DNA"/>
</dbReference>
<dbReference type="NCBIfam" id="NF009316">
    <property type="entry name" value="PRK12674.1-5"/>
    <property type="match status" value="1"/>
</dbReference>
<feature type="transmembrane region" description="Helical" evidence="2">
    <location>
        <begin position="44"/>
        <end position="62"/>
    </location>
</feature>
<dbReference type="AlphaFoldDB" id="A0A1I1Q6D9"/>
<accession>A0A1I1Q6D9</accession>
<organism evidence="3 4">
    <name type="scientific">Pseudooceanicola nitratireducens</name>
    <dbReference type="NCBI Taxonomy" id="517719"/>
    <lineage>
        <taxon>Bacteria</taxon>
        <taxon>Pseudomonadati</taxon>
        <taxon>Pseudomonadota</taxon>
        <taxon>Alphaproteobacteria</taxon>
        <taxon>Rhodobacterales</taxon>
        <taxon>Paracoccaceae</taxon>
        <taxon>Pseudooceanicola</taxon>
    </lineage>
</organism>
<reference evidence="3 4" key="1">
    <citation type="submission" date="2016-10" db="EMBL/GenBank/DDBJ databases">
        <authorList>
            <person name="de Groot N.N."/>
        </authorList>
    </citation>
    <scope>NUCLEOTIDE SEQUENCE [LARGE SCALE GENOMIC DNA]</scope>
    <source>
        <strain evidence="3 4">DSM 29619</strain>
    </source>
</reference>
<feature type="region of interest" description="Disordered" evidence="1">
    <location>
        <begin position="94"/>
        <end position="140"/>
    </location>
</feature>
<proteinExistence type="predicted"/>
<sequence length="140" mass="14843">MTYSLGDIAISLALVIGGAFVLVGSIGLIKLRNPMSRLHAPTKAGTLGVGSILIASVIYSFAYGEGSLHELLIMIFLFVTAPVSAHFIAKVHIHRDQTEQKLPKPPADTDWATKHTHARDNGQVGGQIGDQIGTDADTLS</sequence>
<dbReference type="RefSeq" id="WP_093454835.1">
    <property type="nucleotide sequence ID" value="NZ_FNZG01000006.1"/>
</dbReference>
<evidence type="ECO:0000256" key="2">
    <source>
        <dbReference type="SAM" id="Phobius"/>
    </source>
</evidence>
<evidence type="ECO:0000256" key="1">
    <source>
        <dbReference type="SAM" id="MobiDB-lite"/>
    </source>
</evidence>
<dbReference type="Pfam" id="PF03334">
    <property type="entry name" value="PhaG_MnhG_YufB"/>
    <property type="match status" value="1"/>
</dbReference>
<dbReference type="PANTHER" id="PTHR34703">
    <property type="entry name" value="ANTIPORTER SUBUNIT MNHG2-RELATED"/>
    <property type="match status" value="1"/>
</dbReference>
<keyword evidence="4" id="KW-1185">Reference proteome</keyword>
<dbReference type="STRING" id="517719.SAMN05421762_3487"/>
<gene>
    <name evidence="3" type="ORF">SAMN05421762_3487</name>
</gene>
<dbReference type="GO" id="GO:0015385">
    <property type="term" value="F:sodium:proton antiporter activity"/>
    <property type="evidence" value="ECO:0007669"/>
    <property type="project" value="TreeGrafter"/>
</dbReference>
<dbReference type="OrthoDB" id="4427992at2"/>